<evidence type="ECO:0000256" key="5">
    <source>
        <dbReference type="ARBA" id="ARBA00022825"/>
    </source>
</evidence>
<comment type="subcellular location">
    <subcellularLocation>
        <location evidence="1">Secreted</location>
        <location evidence="1">Extracellular space</location>
    </subcellularLocation>
</comment>
<dbReference type="GO" id="GO:0005576">
    <property type="term" value="C:extracellular region"/>
    <property type="evidence" value="ECO:0007669"/>
    <property type="project" value="UniProtKB-SubCell"/>
</dbReference>
<evidence type="ECO:0000313" key="10">
    <source>
        <dbReference type="Proteomes" id="UP000015102"/>
    </source>
</evidence>
<keyword evidence="6" id="KW-1015">Disulfide bond</keyword>
<dbReference type="PROSITE" id="PS00135">
    <property type="entry name" value="TRYPSIN_SER"/>
    <property type="match status" value="1"/>
</dbReference>
<evidence type="ECO:0000256" key="7">
    <source>
        <dbReference type="SAM" id="SignalP"/>
    </source>
</evidence>
<dbReference type="HOGENOM" id="CLU_006842_7_0_1"/>
<dbReference type="EnsemblMetazoa" id="MESCA000064-RA">
    <property type="protein sequence ID" value="MESCA000064-PA"/>
    <property type="gene ID" value="MESCA000064"/>
</dbReference>
<evidence type="ECO:0000256" key="2">
    <source>
        <dbReference type="ARBA" id="ARBA00007664"/>
    </source>
</evidence>
<dbReference type="PANTHER" id="PTHR24276">
    <property type="entry name" value="POLYSERASE-RELATED"/>
    <property type="match status" value="1"/>
</dbReference>
<proteinExistence type="inferred from homology"/>
<evidence type="ECO:0000256" key="1">
    <source>
        <dbReference type="ARBA" id="ARBA00004239"/>
    </source>
</evidence>
<dbReference type="InterPro" id="IPR001254">
    <property type="entry name" value="Trypsin_dom"/>
</dbReference>
<feature type="domain" description="Peptidase S1" evidence="8">
    <location>
        <begin position="32"/>
        <end position="267"/>
    </location>
</feature>
<dbReference type="GO" id="GO:0006508">
    <property type="term" value="P:proteolysis"/>
    <property type="evidence" value="ECO:0007669"/>
    <property type="project" value="UniProtKB-KW"/>
</dbReference>
<dbReference type="PROSITE" id="PS50240">
    <property type="entry name" value="TRYPSIN_DOM"/>
    <property type="match status" value="1"/>
</dbReference>
<dbReference type="FunFam" id="2.40.10.10:FF:000036">
    <property type="entry name" value="Trypsin beta"/>
    <property type="match status" value="1"/>
</dbReference>
<keyword evidence="5" id="KW-0720">Serine protease</keyword>
<protein>
    <recommendedName>
        <fullName evidence="8">Peptidase S1 domain-containing protein</fullName>
    </recommendedName>
</protein>
<evidence type="ECO:0000313" key="9">
    <source>
        <dbReference type="EnsemblMetazoa" id="MESCA000064-PA"/>
    </source>
</evidence>
<dbReference type="InterPro" id="IPR043504">
    <property type="entry name" value="Peptidase_S1_PA_chymotrypsin"/>
</dbReference>
<feature type="signal peptide" evidence="7">
    <location>
        <begin position="1"/>
        <end position="24"/>
    </location>
</feature>
<name>T1GA21_MEGSC</name>
<evidence type="ECO:0000259" key="8">
    <source>
        <dbReference type="PROSITE" id="PS50240"/>
    </source>
</evidence>
<comment type="similarity">
    <text evidence="2">Belongs to the peptidase S1 family.</text>
</comment>
<dbReference type="AlphaFoldDB" id="T1GA21"/>
<dbReference type="CDD" id="cd00190">
    <property type="entry name" value="Tryp_SPc"/>
    <property type="match status" value="1"/>
</dbReference>
<dbReference type="Pfam" id="PF00089">
    <property type="entry name" value="Trypsin"/>
    <property type="match status" value="1"/>
</dbReference>
<dbReference type="PRINTS" id="PR00722">
    <property type="entry name" value="CHYMOTRYPSIN"/>
</dbReference>
<dbReference type="InterPro" id="IPR033116">
    <property type="entry name" value="TRYPSIN_SER"/>
</dbReference>
<dbReference type="Proteomes" id="UP000015102">
    <property type="component" value="Unassembled WGS sequence"/>
</dbReference>
<keyword evidence="10" id="KW-1185">Reference proteome</keyword>
<feature type="chain" id="PRO_5004588132" description="Peptidase S1 domain-containing protein" evidence="7">
    <location>
        <begin position="25"/>
        <end position="267"/>
    </location>
</feature>
<organism evidence="9 10">
    <name type="scientific">Megaselia scalaris</name>
    <name type="common">Humpbacked fly</name>
    <name type="synonym">Phora scalaris</name>
    <dbReference type="NCBI Taxonomy" id="36166"/>
    <lineage>
        <taxon>Eukaryota</taxon>
        <taxon>Metazoa</taxon>
        <taxon>Ecdysozoa</taxon>
        <taxon>Arthropoda</taxon>
        <taxon>Hexapoda</taxon>
        <taxon>Insecta</taxon>
        <taxon>Pterygota</taxon>
        <taxon>Neoptera</taxon>
        <taxon>Endopterygota</taxon>
        <taxon>Diptera</taxon>
        <taxon>Brachycera</taxon>
        <taxon>Muscomorpha</taxon>
        <taxon>Platypezoidea</taxon>
        <taxon>Phoridae</taxon>
        <taxon>Megaseliini</taxon>
        <taxon>Megaselia</taxon>
    </lineage>
</organism>
<dbReference type="PANTHER" id="PTHR24276:SF95">
    <property type="entry name" value="PEPTIDASE S1 DOMAIN-CONTAINING PROTEIN"/>
    <property type="match status" value="1"/>
</dbReference>
<sequence>MKVLLTSFFALLTFSSASIQISKSGPVYSTNVIDGVISIRGEAPYIVSLQNIGGHYCAGSIIYENWVLTSAHCLTYPNIKVVAGLFNRFDLTGTQIRSISNFSHIIPHPKAFILNNKTSVDNSKKVLLLKPINSLVLSNPVNSILLPDANFNFSGDGTVYGWGTMRSGNMSDTLQKLDTGVLEYPQCKKELPVSAPLAPINICSFGKGSNKYEGACNGDSGGPLVQKGLGGTVLIGLVSWGYIPCETTPYPSVYTSTKQYRNWIDTK</sequence>
<evidence type="ECO:0000256" key="3">
    <source>
        <dbReference type="ARBA" id="ARBA00022670"/>
    </source>
</evidence>
<dbReference type="EMBL" id="CAQQ02000416">
    <property type="status" value="NOT_ANNOTATED_CDS"/>
    <property type="molecule type" value="Genomic_DNA"/>
</dbReference>
<dbReference type="InterPro" id="IPR009003">
    <property type="entry name" value="Peptidase_S1_PA"/>
</dbReference>
<reference evidence="9" key="2">
    <citation type="submission" date="2015-06" db="UniProtKB">
        <authorList>
            <consortium name="EnsemblMetazoa"/>
        </authorList>
    </citation>
    <scope>IDENTIFICATION</scope>
</reference>
<dbReference type="GO" id="GO:0004252">
    <property type="term" value="F:serine-type endopeptidase activity"/>
    <property type="evidence" value="ECO:0007669"/>
    <property type="project" value="InterPro"/>
</dbReference>
<dbReference type="SMART" id="SM00020">
    <property type="entry name" value="Tryp_SPc"/>
    <property type="match status" value="1"/>
</dbReference>
<accession>T1GA21</accession>
<evidence type="ECO:0000256" key="6">
    <source>
        <dbReference type="ARBA" id="ARBA00023157"/>
    </source>
</evidence>
<dbReference type="InterPro" id="IPR001314">
    <property type="entry name" value="Peptidase_S1A"/>
</dbReference>
<evidence type="ECO:0000256" key="4">
    <source>
        <dbReference type="ARBA" id="ARBA00022801"/>
    </source>
</evidence>
<keyword evidence="3" id="KW-0645">Protease</keyword>
<keyword evidence="7" id="KW-0732">Signal</keyword>
<reference evidence="10" key="1">
    <citation type="submission" date="2013-02" db="EMBL/GenBank/DDBJ databases">
        <authorList>
            <person name="Hughes D."/>
        </authorList>
    </citation>
    <scope>NUCLEOTIDE SEQUENCE</scope>
    <source>
        <strain>Durham</strain>
        <strain evidence="10">NC isolate 2 -- Noor lab</strain>
    </source>
</reference>
<dbReference type="Gene3D" id="2.40.10.10">
    <property type="entry name" value="Trypsin-like serine proteases"/>
    <property type="match status" value="2"/>
</dbReference>
<dbReference type="STRING" id="36166.T1GA21"/>
<dbReference type="InterPro" id="IPR050430">
    <property type="entry name" value="Peptidase_S1"/>
</dbReference>
<dbReference type="SUPFAM" id="SSF50494">
    <property type="entry name" value="Trypsin-like serine proteases"/>
    <property type="match status" value="1"/>
</dbReference>
<dbReference type="EMBL" id="CAQQ02000417">
    <property type="status" value="NOT_ANNOTATED_CDS"/>
    <property type="molecule type" value="Genomic_DNA"/>
</dbReference>
<keyword evidence="4" id="KW-0378">Hydrolase</keyword>